<evidence type="ECO:0000313" key="2">
    <source>
        <dbReference type="EMBL" id="JAH83942.1"/>
    </source>
</evidence>
<feature type="transmembrane region" description="Helical" evidence="1">
    <location>
        <begin position="12"/>
        <end position="29"/>
    </location>
</feature>
<name>A0A0E9W0Q4_ANGAN</name>
<dbReference type="EMBL" id="GBXM01024635">
    <property type="protein sequence ID" value="JAH83942.1"/>
    <property type="molecule type" value="Transcribed_RNA"/>
</dbReference>
<reference evidence="2" key="1">
    <citation type="submission" date="2014-11" db="EMBL/GenBank/DDBJ databases">
        <authorList>
            <person name="Amaro Gonzalez C."/>
        </authorList>
    </citation>
    <scope>NUCLEOTIDE SEQUENCE</scope>
</reference>
<reference evidence="2" key="2">
    <citation type="journal article" date="2015" name="Fish Shellfish Immunol.">
        <title>Early steps in the European eel (Anguilla anguilla)-Vibrio vulnificus interaction in the gills: Role of the RtxA13 toxin.</title>
        <authorList>
            <person name="Callol A."/>
            <person name="Pajuelo D."/>
            <person name="Ebbesson L."/>
            <person name="Teles M."/>
            <person name="MacKenzie S."/>
            <person name="Amaro C."/>
        </authorList>
    </citation>
    <scope>NUCLEOTIDE SEQUENCE</scope>
</reference>
<keyword evidence="1" id="KW-0812">Transmembrane</keyword>
<keyword evidence="1" id="KW-0472">Membrane</keyword>
<dbReference type="AlphaFoldDB" id="A0A0E9W0Q4"/>
<accession>A0A0E9W0Q4</accession>
<keyword evidence="1" id="KW-1133">Transmembrane helix</keyword>
<protein>
    <submittedName>
        <fullName evidence="2">Uncharacterized protein</fullName>
    </submittedName>
</protein>
<organism evidence="2">
    <name type="scientific">Anguilla anguilla</name>
    <name type="common">European freshwater eel</name>
    <name type="synonym">Muraena anguilla</name>
    <dbReference type="NCBI Taxonomy" id="7936"/>
    <lineage>
        <taxon>Eukaryota</taxon>
        <taxon>Metazoa</taxon>
        <taxon>Chordata</taxon>
        <taxon>Craniata</taxon>
        <taxon>Vertebrata</taxon>
        <taxon>Euteleostomi</taxon>
        <taxon>Actinopterygii</taxon>
        <taxon>Neopterygii</taxon>
        <taxon>Teleostei</taxon>
        <taxon>Anguilliformes</taxon>
        <taxon>Anguillidae</taxon>
        <taxon>Anguilla</taxon>
    </lineage>
</organism>
<proteinExistence type="predicted"/>
<evidence type="ECO:0000256" key="1">
    <source>
        <dbReference type="SAM" id="Phobius"/>
    </source>
</evidence>
<sequence length="35" mass="4079">MQLLSRSESAGLLINSRTIICLSYCYFWIRNLLIS</sequence>